<feature type="transmembrane region" description="Helical" evidence="2">
    <location>
        <begin position="198"/>
        <end position="219"/>
    </location>
</feature>
<gene>
    <name evidence="5" type="ORF">ACD_3C00066G0006</name>
</gene>
<keyword evidence="2" id="KW-0812">Transmembrane</keyword>
<feature type="chain" id="PRO_5017349031" description="TPM domain-containing protein" evidence="3">
    <location>
        <begin position="23"/>
        <end position="649"/>
    </location>
</feature>
<proteinExistence type="predicted"/>
<evidence type="ECO:0000313" key="5">
    <source>
        <dbReference type="EMBL" id="EKE28399.1"/>
    </source>
</evidence>
<keyword evidence="2" id="KW-1133">Transmembrane helix</keyword>
<organism evidence="5">
    <name type="scientific">uncultured bacterium</name>
    <name type="common">gcode 4</name>
    <dbReference type="NCBI Taxonomy" id="1234023"/>
    <lineage>
        <taxon>Bacteria</taxon>
        <taxon>environmental samples</taxon>
    </lineage>
</organism>
<dbReference type="AlphaFoldDB" id="K2GDN7"/>
<accession>K2GDN7</accession>
<feature type="domain" description="TPM" evidence="4">
    <location>
        <begin position="35"/>
        <end position="135"/>
    </location>
</feature>
<feature type="region of interest" description="Disordered" evidence="1">
    <location>
        <begin position="602"/>
        <end position="638"/>
    </location>
</feature>
<evidence type="ECO:0000256" key="1">
    <source>
        <dbReference type="SAM" id="MobiDB-lite"/>
    </source>
</evidence>
<dbReference type="Gene3D" id="3.10.310.50">
    <property type="match status" value="1"/>
</dbReference>
<evidence type="ECO:0000256" key="2">
    <source>
        <dbReference type="SAM" id="Phobius"/>
    </source>
</evidence>
<dbReference type="EMBL" id="AMFJ01000340">
    <property type="protein sequence ID" value="EKE28399.1"/>
    <property type="molecule type" value="Genomic_DNA"/>
</dbReference>
<evidence type="ECO:0000259" key="4">
    <source>
        <dbReference type="Pfam" id="PF04536"/>
    </source>
</evidence>
<name>K2GDN7_9BACT</name>
<feature type="signal peptide" evidence="3">
    <location>
        <begin position="1"/>
        <end position="22"/>
    </location>
</feature>
<protein>
    <recommendedName>
        <fullName evidence="4">TPM domain-containing protein</fullName>
    </recommendedName>
</protein>
<dbReference type="Pfam" id="PF04536">
    <property type="entry name" value="TPM_phosphatase"/>
    <property type="match status" value="1"/>
</dbReference>
<comment type="caution">
    <text evidence="5">The sequence shown here is derived from an EMBL/GenBank/DDBJ whole genome shotgun (WGS) entry which is preliminary data.</text>
</comment>
<dbReference type="InterPro" id="IPR007621">
    <property type="entry name" value="TPM_dom"/>
</dbReference>
<reference evidence="5" key="1">
    <citation type="journal article" date="2012" name="Science">
        <title>Fermentation, hydrogen, and sulfur metabolism in multiple uncultivated bacterial phyla.</title>
        <authorList>
            <person name="Wrighton K.C."/>
            <person name="Thomas B.C."/>
            <person name="Sharon I."/>
            <person name="Miller C.S."/>
            <person name="Castelle C.J."/>
            <person name="VerBerkmoes N.C."/>
            <person name="Wilkins M.J."/>
            <person name="Hettich R.L."/>
            <person name="Lipton M.S."/>
            <person name="Williams K.H."/>
            <person name="Long P.E."/>
            <person name="Banfield J.F."/>
        </authorList>
    </citation>
    <scope>NUCLEOTIDE SEQUENCE [LARGE SCALE GENOMIC DNA]</scope>
</reference>
<sequence>MNLKWILMGSALALASQGSAEAAKPLPCPGNSLLVDNIGAVKAATKTKMENRLRSLDKDMHHQVMLLTVNSLEEYGYGSMMEFANAVWNWCWVGYRWENTWVIVLYTKTPSRYRINPADTQRYITDHVSKKIIAKSKSEWVCEKEDVDCRLDFITSEVEKVIRNEFKWPEWAKPLREATKKFDEAKAATELSNLLNNIWMSAVVIVVLGGAAFWAYKWIRLRQRNSRRKELKREILELYTSLSVEKQKYPEWFQKEYINRSEAASKEMMSLTDEQLNDILEWIWRKPLPLFKRDIENIKGHIASWKDIFDKTVSNKDIFLEAYKSQVAEATRLSDSLEKRGFKVWKINITSIDDTQTPIDVISQVKNASAWIWESLKFLKWVPAFYESVKWLDVTMDKELQNYKKKYDETTLKHKDIFSKVTPFDFAGLGIEVKELSAVFTKAYSEKEIIKLDAIHTWSKFVFNWIKKLISDMEKEIAWYESIPSLISSRERQLKSVNNRDEYAISAQKYASKTGKREYQGYDMGWSILSLSSLLAFASNAYSKKENLNQVNGKLSEFDKEYSRMEEYIWLWAALAAIIAAELAEAERLRLVEEKRLKDAREAEERRIKQEEEDEREETRRAESRTSSNDDNPTPWWGEWFNWAWVEDD</sequence>
<evidence type="ECO:0000256" key="3">
    <source>
        <dbReference type="SAM" id="SignalP"/>
    </source>
</evidence>
<keyword evidence="3" id="KW-0732">Signal</keyword>
<keyword evidence="2" id="KW-0472">Membrane</keyword>